<gene>
    <name evidence="2" type="ORF">HAX54_030861</name>
</gene>
<accession>A0ABS8VAP3</accession>
<keyword evidence="3" id="KW-1185">Reference proteome</keyword>
<reference evidence="2 3" key="1">
    <citation type="journal article" date="2021" name="BMC Genomics">
        <title>Datura genome reveals duplications of psychoactive alkaloid biosynthetic genes and high mutation rate following tissue culture.</title>
        <authorList>
            <person name="Rajewski A."/>
            <person name="Carter-House D."/>
            <person name="Stajich J."/>
            <person name="Litt A."/>
        </authorList>
    </citation>
    <scope>NUCLEOTIDE SEQUENCE [LARGE SCALE GENOMIC DNA]</scope>
    <source>
        <strain evidence="2">AR-01</strain>
    </source>
</reference>
<name>A0ABS8VAP3_DATST</name>
<evidence type="ECO:0000256" key="1">
    <source>
        <dbReference type="SAM" id="MobiDB-lite"/>
    </source>
</evidence>
<organism evidence="2 3">
    <name type="scientific">Datura stramonium</name>
    <name type="common">Jimsonweed</name>
    <name type="synonym">Common thornapple</name>
    <dbReference type="NCBI Taxonomy" id="4076"/>
    <lineage>
        <taxon>Eukaryota</taxon>
        <taxon>Viridiplantae</taxon>
        <taxon>Streptophyta</taxon>
        <taxon>Embryophyta</taxon>
        <taxon>Tracheophyta</taxon>
        <taxon>Spermatophyta</taxon>
        <taxon>Magnoliopsida</taxon>
        <taxon>eudicotyledons</taxon>
        <taxon>Gunneridae</taxon>
        <taxon>Pentapetalae</taxon>
        <taxon>asterids</taxon>
        <taxon>lamiids</taxon>
        <taxon>Solanales</taxon>
        <taxon>Solanaceae</taxon>
        <taxon>Solanoideae</taxon>
        <taxon>Datureae</taxon>
        <taxon>Datura</taxon>
    </lineage>
</organism>
<feature type="non-terminal residue" evidence="2">
    <location>
        <position position="59"/>
    </location>
</feature>
<evidence type="ECO:0000313" key="2">
    <source>
        <dbReference type="EMBL" id="MCD9643411.1"/>
    </source>
</evidence>
<evidence type="ECO:0000313" key="3">
    <source>
        <dbReference type="Proteomes" id="UP000823775"/>
    </source>
</evidence>
<feature type="compositionally biased region" description="Basic and acidic residues" evidence="1">
    <location>
        <begin position="43"/>
        <end position="59"/>
    </location>
</feature>
<dbReference type="Proteomes" id="UP000823775">
    <property type="component" value="Unassembled WGS sequence"/>
</dbReference>
<proteinExistence type="predicted"/>
<protein>
    <submittedName>
        <fullName evidence="2">Uncharacterized protein</fullName>
    </submittedName>
</protein>
<dbReference type="EMBL" id="JACEIK010003879">
    <property type="protein sequence ID" value="MCD9643411.1"/>
    <property type="molecule type" value="Genomic_DNA"/>
</dbReference>
<sequence>MKSESQNFKSAGNGNTRRLIKTDNDPLSVLFELEDDVEQSTESFEKRSNKSSSDFRIRH</sequence>
<feature type="compositionally biased region" description="Polar residues" evidence="1">
    <location>
        <begin position="1"/>
        <end position="16"/>
    </location>
</feature>
<feature type="region of interest" description="Disordered" evidence="1">
    <location>
        <begin position="38"/>
        <end position="59"/>
    </location>
</feature>
<feature type="region of interest" description="Disordered" evidence="1">
    <location>
        <begin position="1"/>
        <end position="25"/>
    </location>
</feature>
<comment type="caution">
    <text evidence="2">The sequence shown here is derived from an EMBL/GenBank/DDBJ whole genome shotgun (WGS) entry which is preliminary data.</text>
</comment>